<dbReference type="EMBL" id="JBANAX010000682">
    <property type="protein sequence ID" value="KAL1197905.1"/>
    <property type="molecule type" value="Genomic_DNA"/>
</dbReference>
<dbReference type="InterPro" id="IPR018961">
    <property type="entry name" value="DnaJ_homolog_subfam-C_membr-28"/>
</dbReference>
<accession>A0ABD1ADV1</accession>
<dbReference type="EMBL" id="JBANAX010000700">
    <property type="protein sequence ID" value="KAL1196614.1"/>
    <property type="molecule type" value="Genomic_DNA"/>
</dbReference>
<dbReference type="Pfam" id="PF09350">
    <property type="entry name" value="DJC28_CD"/>
    <property type="match status" value="1"/>
</dbReference>
<name>A0ABD1ADV1_CARAN</name>
<proteinExistence type="predicted"/>
<evidence type="ECO:0000313" key="3">
    <source>
        <dbReference type="EMBL" id="KAL1197905.1"/>
    </source>
</evidence>
<dbReference type="InterPro" id="IPR052573">
    <property type="entry name" value="DnaJ_C_subfamily_28"/>
</dbReference>
<evidence type="ECO:0000313" key="2">
    <source>
        <dbReference type="EMBL" id="KAL1196614.1"/>
    </source>
</evidence>
<comment type="caution">
    <text evidence="3">The sequence shown here is derived from an EMBL/GenBank/DDBJ whole genome shotgun (WGS) entry which is preliminary data.</text>
</comment>
<gene>
    <name evidence="2" type="ORF">V5N11_021513</name>
    <name evidence="3" type="ORF">V5N11_035762</name>
</gene>
<protein>
    <recommendedName>
        <fullName evidence="1">DnaJ homologue subfamily C member 28 conserved domain-containing protein</fullName>
    </recommendedName>
</protein>
<organism evidence="3 4">
    <name type="scientific">Cardamine amara subsp. amara</name>
    <dbReference type="NCBI Taxonomy" id="228776"/>
    <lineage>
        <taxon>Eukaryota</taxon>
        <taxon>Viridiplantae</taxon>
        <taxon>Streptophyta</taxon>
        <taxon>Embryophyta</taxon>
        <taxon>Tracheophyta</taxon>
        <taxon>Spermatophyta</taxon>
        <taxon>Magnoliopsida</taxon>
        <taxon>eudicotyledons</taxon>
        <taxon>Gunneridae</taxon>
        <taxon>Pentapetalae</taxon>
        <taxon>rosids</taxon>
        <taxon>malvids</taxon>
        <taxon>Brassicales</taxon>
        <taxon>Brassicaceae</taxon>
        <taxon>Cardamineae</taxon>
        <taxon>Cardamine</taxon>
    </lineage>
</organism>
<dbReference type="Proteomes" id="UP001558713">
    <property type="component" value="Unassembled WGS sequence"/>
</dbReference>
<reference evidence="3 4" key="1">
    <citation type="submission" date="2024-04" db="EMBL/GenBank/DDBJ databases">
        <title>Genome assembly C_amara_ONT_v2.</title>
        <authorList>
            <person name="Yant L."/>
            <person name="Moore C."/>
            <person name="Slenker M."/>
        </authorList>
    </citation>
    <scope>NUCLEOTIDE SEQUENCE [LARGE SCALE GENOMIC DNA]</scope>
    <source>
        <tissue evidence="3">Leaf</tissue>
    </source>
</reference>
<evidence type="ECO:0000313" key="4">
    <source>
        <dbReference type="Proteomes" id="UP001558713"/>
    </source>
</evidence>
<evidence type="ECO:0000259" key="1">
    <source>
        <dbReference type="Pfam" id="PF09350"/>
    </source>
</evidence>
<keyword evidence="4" id="KW-1185">Reference proteome</keyword>
<dbReference type="PANTHER" id="PTHR39158:SF1">
    <property type="entry name" value="DNAJ HOMOLOG SUBFAMILY C MEMBER 28"/>
    <property type="match status" value="1"/>
</dbReference>
<sequence>MAVRLARSLAASSSSRRSFFSLSNRRPTPDKTSSAINGGEFSNFGRAFAFYSSSSSWWSSHEDLTAGSKRREKKTTDRFSAVIDAVHDRKLPPELRGRRDFVRSETDIINVVEQRIWHSMEEGQFENLPGKGKPLNLHTNPHVDPAEDTLYRILNKNGFAPEWVDLNKEIRNKAKEWRVSLKKAWTMKLEEDQTGWEERSDLLKTELKQINNMVFRYNLIVPFGRQMFGLKWEKEIDRLKE</sequence>
<dbReference type="AlphaFoldDB" id="A0ABD1ADV1"/>
<dbReference type="PANTHER" id="PTHR39158">
    <property type="entry name" value="OS08G0560600 PROTEIN"/>
    <property type="match status" value="1"/>
</dbReference>
<feature type="domain" description="DnaJ homologue subfamily C member 28 conserved" evidence="1">
    <location>
        <begin position="111"/>
        <end position="177"/>
    </location>
</feature>